<dbReference type="RefSeq" id="WP_188614069.1">
    <property type="nucleotide sequence ID" value="NZ_BMJT01000003.1"/>
</dbReference>
<comment type="subcellular location">
    <subcellularLocation>
        <location evidence="1">Membrane</location>
    </subcellularLocation>
</comment>
<sequence>MNIQQDFNGACYCITSDRTKTYYHGYQSLSLPQVISEDTQFNLASLSKMYTAIIALQLIENKQLDWNDPITKWLPLPQFSHITITHLLSHSSGIPEYIADDFTDNIMTYLQQAIPDYEPNKYWLYSNTNYVLLAFIIEKASGLSYEQCIQTYIATPLQFTHTTTQPLSKWCAHEHIYDYQHKHYKNLDEMTSQRFAGIYGDGGVYASVKEVALFLQGVLDGTYLSQSTIQLLTQPYAVATHYSYGFILQDGWMGHTGGWFGCSAQAFIHVETKEVVVLATNQEVFPAYEQAIMKQLMHLPYTIESRKQLITLPFTANDFISGHYQLEDGLSTRFTITQAQQNVTISFENQLTVELFKIAQDYYWIRNTMSYLDTKNKVFIDEGIEMSYTALD</sequence>
<reference evidence="4" key="1">
    <citation type="journal article" date="2014" name="Int. J. Syst. Evol. Microbiol.">
        <title>Complete genome sequence of Corynebacterium casei LMG S-19264T (=DSM 44701T), isolated from a smear-ripened cheese.</title>
        <authorList>
            <consortium name="US DOE Joint Genome Institute (JGI-PGF)"/>
            <person name="Walter F."/>
            <person name="Albersmeier A."/>
            <person name="Kalinowski J."/>
            <person name="Ruckert C."/>
        </authorList>
    </citation>
    <scope>NUCLEOTIDE SEQUENCE</scope>
    <source>
        <strain evidence="4">CGMCC 1.15760</strain>
    </source>
</reference>
<keyword evidence="5" id="KW-1185">Reference proteome</keyword>
<dbReference type="GO" id="GO:0016020">
    <property type="term" value="C:membrane"/>
    <property type="evidence" value="ECO:0007669"/>
    <property type="project" value="UniProtKB-SubCell"/>
</dbReference>
<comment type="caution">
    <text evidence="4">The sequence shown here is derived from an EMBL/GenBank/DDBJ whole genome shotgun (WGS) entry which is preliminary data.</text>
</comment>
<accession>A0A917G215</accession>
<dbReference type="AlphaFoldDB" id="A0A917G215"/>
<evidence type="ECO:0000313" key="5">
    <source>
        <dbReference type="Proteomes" id="UP000616608"/>
    </source>
</evidence>
<dbReference type="InterPro" id="IPR050491">
    <property type="entry name" value="AmpC-like"/>
</dbReference>
<gene>
    <name evidence="4" type="primary">pbpE</name>
    <name evidence="4" type="ORF">GCM10007425_11450</name>
</gene>
<evidence type="ECO:0000259" key="3">
    <source>
        <dbReference type="Pfam" id="PF00144"/>
    </source>
</evidence>
<dbReference type="Proteomes" id="UP000616608">
    <property type="component" value="Unassembled WGS sequence"/>
</dbReference>
<dbReference type="PANTHER" id="PTHR46825">
    <property type="entry name" value="D-ALANYL-D-ALANINE-CARBOXYPEPTIDASE/ENDOPEPTIDASE AMPH"/>
    <property type="match status" value="1"/>
</dbReference>
<evidence type="ECO:0000256" key="2">
    <source>
        <dbReference type="ARBA" id="ARBA00023136"/>
    </source>
</evidence>
<dbReference type="PANTHER" id="PTHR46825:SF11">
    <property type="entry name" value="PENICILLIN-BINDING PROTEIN 4"/>
    <property type="match status" value="1"/>
</dbReference>
<feature type="domain" description="Beta-lactamase-related" evidence="3">
    <location>
        <begin position="4"/>
        <end position="286"/>
    </location>
</feature>
<dbReference type="EMBL" id="BMJT01000003">
    <property type="protein sequence ID" value="GGG18661.1"/>
    <property type="molecule type" value="Genomic_DNA"/>
</dbReference>
<organism evidence="4 5">
    <name type="scientific">Lysinibacillus alkalisoli</name>
    <dbReference type="NCBI Taxonomy" id="1911548"/>
    <lineage>
        <taxon>Bacteria</taxon>
        <taxon>Bacillati</taxon>
        <taxon>Bacillota</taxon>
        <taxon>Bacilli</taxon>
        <taxon>Bacillales</taxon>
        <taxon>Bacillaceae</taxon>
        <taxon>Lysinibacillus</taxon>
    </lineage>
</organism>
<proteinExistence type="predicted"/>
<reference evidence="4" key="2">
    <citation type="submission" date="2020-09" db="EMBL/GenBank/DDBJ databases">
        <authorList>
            <person name="Sun Q."/>
            <person name="Zhou Y."/>
        </authorList>
    </citation>
    <scope>NUCLEOTIDE SEQUENCE</scope>
    <source>
        <strain evidence="4">CGMCC 1.15760</strain>
    </source>
</reference>
<dbReference type="InterPro" id="IPR001466">
    <property type="entry name" value="Beta-lactam-related"/>
</dbReference>
<dbReference type="Pfam" id="PF00144">
    <property type="entry name" value="Beta-lactamase"/>
    <property type="match status" value="1"/>
</dbReference>
<evidence type="ECO:0000256" key="1">
    <source>
        <dbReference type="ARBA" id="ARBA00004370"/>
    </source>
</evidence>
<dbReference type="SUPFAM" id="SSF56601">
    <property type="entry name" value="beta-lactamase/transpeptidase-like"/>
    <property type="match status" value="1"/>
</dbReference>
<dbReference type="Gene3D" id="3.40.710.10">
    <property type="entry name" value="DD-peptidase/beta-lactamase superfamily"/>
    <property type="match status" value="1"/>
</dbReference>
<protein>
    <submittedName>
        <fullName evidence="4">Penicillin-binding protein 4</fullName>
    </submittedName>
</protein>
<keyword evidence="2" id="KW-0472">Membrane</keyword>
<dbReference type="InterPro" id="IPR012338">
    <property type="entry name" value="Beta-lactam/transpept-like"/>
</dbReference>
<evidence type="ECO:0000313" key="4">
    <source>
        <dbReference type="EMBL" id="GGG18661.1"/>
    </source>
</evidence>
<name>A0A917G215_9BACI</name>